<reference evidence="1" key="1">
    <citation type="submission" date="2019-10" db="EMBL/GenBank/DDBJ databases">
        <authorList>
            <person name="Zhang R."/>
            <person name="Pan Y."/>
            <person name="Wang J."/>
            <person name="Ma R."/>
            <person name="Yu S."/>
        </authorList>
    </citation>
    <scope>NUCLEOTIDE SEQUENCE</scope>
    <source>
        <strain evidence="1">LA-IB0</strain>
        <tissue evidence="1">Leaf</tissue>
    </source>
</reference>
<dbReference type="EMBL" id="WHWC01000008">
    <property type="protein sequence ID" value="KAG8377994.1"/>
    <property type="molecule type" value="Genomic_DNA"/>
</dbReference>
<gene>
    <name evidence="1" type="ORF">BUALT_Bualt08G0091800</name>
</gene>
<proteinExistence type="predicted"/>
<dbReference type="PANTHER" id="PTHR34779">
    <property type="entry name" value="OS09G0542900 PROTEIN"/>
    <property type="match status" value="1"/>
</dbReference>
<dbReference type="Proteomes" id="UP000826271">
    <property type="component" value="Unassembled WGS sequence"/>
</dbReference>
<protein>
    <submittedName>
        <fullName evidence="1">Uncharacterized protein</fullName>
    </submittedName>
</protein>
<dbReference type="InterPro" id="IPR038796">
    <property type="entry name" value="At1g76070-like"/>
</dbReference>
<dbReference type="AlphaFoldDB" id="A0AAV6X6H9"/>
<dbReference type="PANTHER" id="PTHR34779:SF1">
    <property type="entry name" value="OS09G0542900 PROTEIN"/>
    <property type="match status" value="1"/>
</dbReference>
<keyword evidence="2" id="KW-1185">Reference proteome</keyword>
<name>A0AAV6X6H9_9LAMI</name>
<organism evidence="1 2">
    <name type="scientific">Buddleja alternifolia</name>
    <dbReference type="NCBI Taxonomy" id="168488"/>
    <lineage>
        <taxon>Eukaryota</taxon>
        <taxon>Viridiplantae</taxon>
        <taxon>Streptophyta</taxon>
        <taxon>Embryophyta</taxon>
        <taxon>Tracheophyta</taxon>
        <taxon>Spermatophyta</taxon>
        <taxon>Magnoliopsida</taxon>
        <taxon>eudicotyledons</taxon>
        <taxon>Gunneridae</taxon>
        <taxon>Pentapetalae</taxon>
        <taxon>asterids</taxon>
        <taxon>lamiids</taxon>
        <taxon>Lamiales</taxon>
        <taxon>Scrophulariaceae</taxon>
        <taxon>Buddlejeae</taxon>
        <taxon>Buddleja</taxon>
    </lineage>
</organism>
<sequence length="293" mass="33309">MHKEETRFFAKRTNSRFQFSARKTTKTKPELKKKPSGLKKIFGSRRKSDASIIDHTAKPRLAELAPSLSQMRRFASSRDTFSNFDWTTAQIAPEVDQDYYSDEDRGYSDGEDDVIIPFSAPILGAGAGAGAGYGGGLGLEPRKEINLWKRRTMAQPKPLQLNMKIKPLEPPSVVRWFLDSTFIFINIVVQIYENKDERSYELLFSLTLYFHLITLVNNTAPISKVGIFDCLLAGLIRFVIFPVINDGKLSYQVVWIVFALYQGLKHVDEAFVQLGYKDDDKRGEIGKPEEKVE</sequence>
<evidence type="ECO:0000313" key="1">
    <source>
        <dbReference type="EMBL" id="KAG8377994.1"/>
    </source>
</evidence>
<comment type="caution">
    <text evidence="1">The sequence shown here is derived from an EMBL/GenBank/DDBJ whole genome shotgun (WGS) entry which is preliminary data.</text>
</comment>
<evidence type="ECO:0000313" key="2">
    <source>
        <dbReference type="Proteomes" id="UP000826271"/>
    </source>
</evidence>
<accession>A0AAV6X6H9</accession>